<gene>
    <name evidence="1" type="ORF">PIOMA14_II_0013</name>
</gene>
<dbReference type="AlphaFoldDB" id="A0A0S3UM08"/>
<sequence>MGRANSFFLYISSIIHWATSTAYTAFSHQYPARTAMINPLQQYLISTQYFAPRGKERLIFLGDHISQRHLLYTDRLIGIVGDAGSGKSSLIKGMFPGLELTNDDDVINPRKILSMREAIALGEIKEASSFHLDIRFLTGFMQMWEIAEFVKTLLEHKKRVIIEHFNLLRQALGRNADLIVGIGEEIIVARPTMFGPLPESIYDIVHESLKYRKMAHTAEEITRYILEDNYGIYPDSYYFSDIRNGFVLKFYNHEEFDIQELEDSVKEVIDQHQPVAYYDEEHITIGERIVECGGPRLQVTNTRDIQNFAFIKELMYDKDSKTHCLIGIVDKNCENIENRNTQYFLTREL</sequence>
<evidence type="ECO:0008006" key="3">
    <source>
        <dbReference type="Google" id="ProtNLM"/>
    </source>
</evidence>
<evidence type="ECO:0000313" key="2">
    <source>
        <dbReference type="Proteomes" id="UP000217431"/>
    </source>
</evidence>
<dbReference type="InterPro" id="IPR027417">
    <property type="entry name" value="P-loop_NTPase"/>
</dbReference>
<protein>
    <recommendedName>
        <fullName evidence="3">Lantibiotic ABC transporter</fullName>
    </recommendedName>
</protein>
<reference evidence="1 2" key="1">
    <citation type="journal article" date="2016" name="DNA Res.">
        <title>The complete genome sequencing of Prevotella intermedia strain OMA14 and a subsequent fine-scale, intra-species genomic comparison reveal an unusual amplification of conjugative and mobile transposons and identify a novel Prevotella-lineage-specific repeat.</title>
        <authorList>
            <person name="Naito M."/>
            <person name="Ogura Y."/>
            <person name="Itoh T."/>
            <person name="Shoji M."/>
            <person name="Okamoto M."/>
            <person name="Hayashi T."/>
            <person name="Nakayama K."/>
        </authorList>
    </citation>
    <scope>NUCLEOTIDE SEQUENCE [LARGE SCALE GENOMIC DNA]</scope>
    <source>
        <strain evidence="1 2">OMA14</strain>
    </source>
</reference>
<proteinExistence type="predicted"/>
<dbReference type="SUPFAM" id="SSF52540">
    <property type="entry name" value="P-loop containing nucleoside triphosphate hydrolases"/>
    <property type="match status" value="1"/>
</dbReference>
<dbReference type="Proteomes" id="UP000217431">
    <property type="component" value="Chromosome II"/>
</dbReference>
<evidence type="ECO:0000313" key="1">
    <source>
        <dbReference type="EMBL" id="BAU18518.1"/>
    </source>
</evidence>
<dbReference type="STRING" id="28131.BWX40_09805"/>
<accession>A0A0S3UM08</accession>
<name>A0A0S3UM08_PREIN</name>
<dbReference type="EMBL" id="AP014598">
    <property type="protein sequence ID" value="BAU18518.1"/>
    <property type="molecule type" value="Genomic_DNA"/>
</dbReference>
<organism evidence="1 2">
    <name type="scientific">Prevotella intermedia</name>
    <dbReference type="NCBI Taxonomy" id="28131"/>
    <lineage>
        <taxon>Bacteria</taxon>
        <taxon>Pseudomonadati</taxon>
        <taxon>Bacteroidota</taxon>
        <taxon>Bacteroidia</taxon>
        <taxon>Bacteroidales</taxon>
        <taxon>Prevotellaceae</taxon>
        <taxon>Prevotella</taxon>
    </lineage>
</organism>